<dbReference type="AlphaFoldDB" id="A0A9D1ZK24"/>
<dbReference type="InterPro" id="IPR005901">
    <property type="entry name" value="GLPGLI"/>
</dbReference>
<protein>
    <submittedName>
        <fullName evidence="2">GLPGLI family protein</fullName>
    </submittedName>
</protein>
<dbReference type="Proteomes" id="UP000886851">
    <property type="component" value="Unassembled WGS sequence"/>
</dbReference>
<proteinExistence type="predicted"/>
<keyword evidence="1" id="KW-0732">Signal</keyword>
<name>A0A9D1ZK24_9BACE</name>
<feature type="chain" id="PRO_5038723593" evidence="1">
    <location>
        <begin position="20"/>
        <end position="277"/>
    </location>
</feature>
<accession>A0A9D1ZK24</accession>
<reference evidence="2" key="1">
    <citation type="journal article" date="2021" name="PeerJ">
        <title>Extensive microbial diversity within the chicken gut microbiome revealed by metagenomics and culture.</title>
        <authorList>
            <person name="Gilroy R."/>
            <person name="Ravi A."/>
            <person name="Getino M."/>
            <person name="Pursley I."/>
            <person name="Horton D.L."/>
            <person name="Alikhan N.F."/>
            <person name="Baker D."/>
            <person name="Gharbi K."/>
            <person name="Hall N."/>
            <person name="Watson M."/>
            <person name="Adriaenssens E.M."/>
            <person name="Foster-Nyarko E."/>
            <person name="Jarju S."/>
            <person name="Secka A."/>
            <person name="Antonio M."/>
            <person name="Oren A."/>
            <person name="Chaudhuri R.R."/>
            <person name="La Ragione R."/>
            <person name="Hildebrand F."/>
            <person name="Pallen M.J."/>
        </authorList>
    </citation>
    <scope>NUCLEOTIDE SEQUENCE</scope>
    <source>
        <strain evidence="2">Gambia2-208</strain>
    </source>
</reference>
<gene>
    <name evidence="2" type="ORF">H9824_09660</name>
</gene>
<dbReference type="NCBIfam" id="TIGR01200">
    <property type="entry name" value="GLPGLI"/>
    <property type="match status" value="1"/>
</dbReference>
<reference evidence="2" key="2">
    <citation type="submission" date="2021-04" db="EMBL/GenBank/DDBJ databases">
        <authorList>
            <person name="Gilroy R."/>
        </authorList>
    </citation>
    <scope>NUCLEOTIDE SEQUENCE</scope>
    <source>
        <strain evidence="2">Gambia2-208</strain>
    </source>
</reference>
<sequence>MMKRTLALMLLLLPLWLGAQEKAVYRITYDCDALRDNNAQRKTYRWQLDIGEATAVFYNSANRQYLQEADAFKHSDDVMAGIAGLQQLWAKYPNRNSLQVLIGKPKAGRYMYMNSIGADDLKYEETLPQLDWTLTDSVKTICGYTCHQAKAGLYGRTWTVWYCPELPLSYGPYVLGGLPGLILEAVDADGLFHFTAVGIEQAPENTKVELGPSIHKPVKCTRKKYLALRKARSEQTYSDLANDALAGSGAKIVKITDASGKEITDQKQTKKNYLDLE</sequence>
<feature type="signal peptide" evidence="1">
    <location>
        <begin position="1"/>
        <end position="19"/>
    </location>
</feature>
<dbReference type="EMBL" id="DXCV01000064">
    <property type="protein sequence ID" value="HIY88956.1"/>
    <property type="molecule type" value="Genomic_DNA"/>
</dbReference>
<evidence type="ECO:0000313" key="3">
    <source>
        <dbReference type="Proteomes" id="UP000886851"/>
    </source>
</evidence>
<comment type="caution">
    <text evidence="2">The sequence shown here is derived from an EMBL/GenBank/DDBJ whole genome shotgun (WGS) entry which is preliminary data.</text>
</comment>
<organism evidence="2 3">
    <name type="scientific">Candidatus Bacteroides pullicola</name>
    <dbReference type="NCBI Taxonomy" id="2838475"/>
    <lineage>
        <taxon>Bacteria</taxon>
        <taxon>Pseudomonadati</taxon>
        <taxon>Bacteroidota</taxon>
        <taxon>Bacteroidia</taxon>
        <taxon>Bacteroidales</taxon>
        <taxon>Bacteroidaceae</taxon>
        <taxon>Bacteroides</taxon>
    </lineage>
</organism>
<dbReference type="Pfam" id="PF22252">
    <property type="entry name" value="PNGase_F-II_N"/>
    <property type="match status" value="1"/>
</dbReference>
<evidence type="ECO:0000313" key="2">
    <source>
        <dbReference type="EMBL" id="HIY88956.1"/>
    </source>
</evidence>
<evidence type="ECO:0000256" key="1">
    <source>
        <dbReference type="SAM" id="SignalP"/>
    </source>
</evidence>